<dbReference type="GeneID" id="89665297"/>
<proteinExistence type="predicted"/>
<dbReference type="EMBL" id="CP060811">
    <property type="protein sequence ID" value="QQN89570.1"/>
    <property type="molecule type" value="Genomic_DNA"/>
</dbReference>
<evidence type="ECO:0000313" key="2">
    <source>
        <dbReference type="Proteomes" id="UP000596079"/>
    </source>
</evidence>
<name>A0A7T7WKX1_9GAMM</name>
<dbReference type="Proteomes" id="UP000596079">
    <property type="component" value="Chromosome"/>
</dbReference>
<organism evidence="1 2">
    <name type="scientific">Acinetobacter variabilis</name>
    <dbReference type="NCBI Taxonomy" id="70346"/>
    <lineage>
        <taxon>Bacteria</taxon>
        <taxon>Pseudomonadati</taxon>
        <taxon>Pseudomonadota</taxon>
        <taxon>Gammaproteobacteria</taxon>
        <taxon>Moraxellales</taxon>
        <taxon>Moraxellaceae</taxon>
        <taxon>Acinetobacter</taxon>
    </lineage>
</organism>
<gene>
    <name evidence="1" type="ORF">IAQ69_11175</name>
</gene>
<dbReference type="RefSeq" id="WP_171521858.1">
    <property type="nucleotide sequence ID" value="NZ_CP060811.1"/>
</dbReference>
<dbReference type="AlphaFoldDB" id="A0A7T7WKX1"/>
<reference evidence="1 2" key="1">
    <citation type="submission" date="2020-08" db="EMBL/GenBank/DDBJ databases">
        <title>Emergence of ISAba1-mediated novel tet(X) in Acinetobacter variabilis from a chicken farm.</title>
        <authorList>
            <person name="Peng K."/>
            <person name="Li R."/>
        </authorList>
    </citation>
    <scope>NUCLEOTIDE SEQUENCE [LARGE SCALE GENOMIC DNA]</scope>
    <source>
        <strain evidence="1 2">XM9F202-2</strain>
    </source>
</reference>
<accession>A0A7T7WKX1</accession>
<protein>
    <submittedName>
        <fullName evidence="1">Uncharacterized protein</fullName>
    </submittedName>
</protein>
<evidence type="ECO:0000313" key="1">
    <source>
        <dbReference type="EMBL" id="QQN89570.1"/>
    </source>
</evidence>
<sequence length="129" mass="15191">MMTQAQEAPQQLVSLQDTVQPITQEEIRQGLAAMQQRLNSRIEQWGKTLSRDDFEWTWRGRQMKPAKRQEVCDIFQGVVNEMYQMAVKNKARLSPEDQKLLSNRDLFIEKLGFQNNRVNTQMGFDCRLQ</sequence>